<dbReference type="SUPFAM" id="SSF56091">
    <property type="entry name" value="DNA ligase/mRNA capping enzyme, catalytic domain"/>
    <property type="match status" value="1"/>
</dbReference>
<dbReference type="GO" id="GO:0006281">
    <property type="term" value="P:DNA repair"/>
    <property type="evidence" value="ECO:0007669"/>
    <property type="project" value="InterPro"/>
</dbReference>
<gene>
    <name evidence="6" type="ORF">A4R43_36520</name>
</gene>
<dbReference type="Gene3D" id="3.30.470.30">
    <property type="entry name" value="DNA ligase/mRNA capping enzyme"/>
    <property type="match status" value="1"/>
</dbReference>
<dbReference type="KEGG" id="aab:A4R43_36520"/>
<dbReference type="InterPro" id="IPR012340">
    <property type="entry name" value="NA-bd_OB-fold"/>
</dbReference>
<dbReference type="Gene3D" id="3.30.1490.70">
    <property type="match status" value="1"/>
</dbReference>
<evidence type="ECO:0000313" key="7">
    <source>
        <dbReference type="Proteomes" id="UP000250434"/>
    </source>
</evidence>
<dbReference type="Pfam" id="PF04679">
    <property type="entry name" value="DNA_ligase_A_C"/>
    <property type="match status" value="1"/>
</dbReference>
<evidence type="ECO:0000256" key="3">
    <source>
        <dbReference type="ARBA" id="ARBA00022598"/>
    </source>
</evidence>
<dbReference type="CDD" id="cd07906">
    <property type="entry name" value="Adenylation_DNA_ligase_LigD_LigC"/>
    <property type="match status" value="1"/>
</dbReference>
<dbReference type="PANTHER" id="PTHR45674:SF4">
    <property type="entry name" value="DNA LIGASE 1"/>
    <property type="match status" value="1"/>
</dbReference>
<sequence length="330" mass="36173">MAGAPEDARVPAAVEPMLAQAGPLPDDARYNYEFKWDGYRACLRVSPSGEIRLNSRNGNDLTAEYPELADGVGDMLGGRAAVFDGEVVALDEGGVPDFTLLQNRRTRRHALSFFAFDLLQLGTDVLLNRTYRERRDLLVQLEPGNPNLIAIPPAYSHADLSATGLTPQGLLDVARQSRLEGLVAKAGESRYHPGRRSPEWIKHALITTQEVVIGGWRPGGGRREGTLGALLLGAHDSRGDLRYIGDVGTGFTQQALDDLHARLRTLDRSTSPFADQVPRDRAKGAHWVDPHLVGEVVYRRLTSDGRLRHTAWRGLRPDRTPAEAVLDALG</sequence>
<name>A0A344LGV4_9PSEU</name>
<comment type="similarity">
    <text evidence="1">Belongs to the ATP-dependent DNA ligase family.</text>
</comment>
<dbReference type="Gene3D" id="2.40.50.140">
    <property type="entry name" value="Nucleic acid-binding proteins"/>
    <property type="match status" value="1"/>
</dbReference>
<dbReference type="GO" id="GO:0005524">
    <property type="term" value="F:ATP binding"/>
    <property type="evidence" value="ECO:0007669"/>
    <property type="project" value="InterPro"/>
</dbReference>
<comment type="catalytic activity">
    <reaction evidence="4">
        <text>ATP + (deoxyribonucleotide)n-3'-hydroxyl + 5'-phospho-(deoxyribonucleotide)m = (deoxyribonucleotide)n+m + AMP + diphosphate.</text>
        <dbReference type="EC" id="6.5.1.1"/>
    </reaction>
</comment>
<dbReference type="SUPFAM" id="SSF50249">
    <property type="entry name" value="Nucleic acid-binding proteins"/>
    <property type="match status" value="1"/>
</dbReference>
<dbReference type="RefSeq" id="WP_113696332.1">
    <property type="nucleotide sequence ID" value="NZ_CP015163.1"/>
</dbReference>
<dbReference type="InterPro" id="IPR014146">
    <property type="entry name" value="LigD_ligase_dom"/>
</dbReference>
<dbReference type="Pfam" id="PF01068">
    <property type="entry name" value="DNA_ligase_A_M"/>
    <property type="match status" value="1"/>
</dbReference>
<keyword evidence="3 6" id="KW-0436">Ligase</keyword>
<proteinExistence type="inferred from homology"/>
<protein>
    <recommendedName>
        <fullName evidence="2">DNA ligase (ATP)</fullName>
        <ecNumber evidence="2">6.5.1.1</ecNumber>
    </recommendedName>
</protein>
<dbReference type="InterPro" id="IPR012309">
    <property type="entry name" value="DNA_ligase_ATP-dep_C"/>
</dbReference>
<evidence type="ECO:0000256" key="2">
    <source>
        <dbReference type="ARBA" id="ARBA00012727"/>
    </source>
</evidence>
<evidence type="ECO:0000259" key="5">
    <source>
        <dbReference type="PROSITE" id="PS50160"/>
    </source>
</evidence>
<dbReference type="PANTHER" id="PTHR45674">
    <property type="entry name" value="DNA LIGASE 1/3 FAMILY MEMBER"/>
    <property type="match status" value="1"/>
</dbReference>
<dbReference type="NCBIfam" id="TIGR02779">
    <property type="entry name" value="NHEJ_ligase_lig"/>
    <property type="match status" value="1"/>
</dbReference>
<keyword evidence="7" id="KW-1185">Reference proteome</keyword>
<evidence type="ECO:0000256" key="4">
    <source>
        <dbReference type="ARBA" id="ARBA00034003"/>
    </source>
</evidence>
<dbReference type="GO" id="GO:0003910">
    <property type="term" value="F:DNA ligase (ATP) activity"/>
    <property type="evidence" value="ECO:0007669"/>
    <property type="project" value="UniProtKB-EC"/>
</dbReference>
<feature type="domain" description="ATP-dependent DNA ligase family profile" evidence="5">
    <location>
        <begin position="104"/>
        <end position="236"/>
    </location>
</feature>
<accession>A0A344LGV4</accession>
<evidence type="ECO:0000313" key="6">
    <source>
        <dbReference type="EMBL" id="AXB47278.1"/>
    </source>
</evidence>
<dbReference type="Proteomes" id="UP000250434">
    <property type="component" value="Chromosome"/>
</dbReference>
<dbReference type="EMBL" id="CP015163">
    <property type="protein sequence ID" value="AXB47278.1"/>
    <property type="molecule type" value="Genomic_DNA"/>
</dbReference>
<dbReference type="PROSITE" id="PS50160">
    <property type="entry name" value="DNA_LIGASE_A3"/>
    <property type="match status" value="1"/>
</dbReference>
<organism evidence="6 7">
    <name type="scientific">Amycolatopsis albispora</name>
    <dbReference type="NCBI Taxonomy" id="1804986"/>
    <lineage>
        <taxon>Bacteria</taxon>
        <taxon>Bacillati</taxon>
        <taxon>Actinomycetota</taxon>
        <taxon>Actinomycetes</taxon>
        <taxon>Pseudonocardiales</taxon>
        <taxon>Pseudonocardiaceae</taxon>
        <taxon>Amycolatopsis</taxon>
    </lineage>
</organism>
<dbReference type="InterPro" id="IPR012310">
    <property type="entry name" value="DNA_ligase_ATP-dep_cent"/>
</dbReference>
<evidence type="ECO:0000256" key="1">
    <source>
        <dbReference type="ARBA" id="ARBA00007572"/>
    </source>
</evidence>
<dbReference type="GO" id="GO:0006310">
    <property type="term" value="P:DNA recombination"/>
    <property type="evidence" value="ECO:0007669"/>
    <property type="project" value="InterPro"/>
</dbReference>
<dbReference type="EC" id="6.5.1.1" evidence="2"/>
<dbReference type="OrthoDB" id="9802472at2"/>
<dbReference type="CDD" id="cd07971">
    <property type="entry name" value="OBF_DNA_ligase_LigD"/>
    <property type="match status" value="1"/>
</dbReference>
<reference evidence="6 7" key="1">
    <citation type="submission" date="2016-04" db="EMBL/GenBank/DDBJ databases">
        <title>Complete genome sequence and analysis of deep-sea sediment isolate, Amycolatopsis sp. WP1.</title>
        <authorList>
            <person name="Wang H."/>
            <person name="Chen S."/>
            <person name="Wu Q."/>
        </authorList>
    </citation>
    <scope>NUCLEOTIDE SEQUENCE [LARGE SCALE GENOMIC DNA]</scope>
    <source>
        <strain evidence="6 7">WP1</strain>
    </source>
</reference>
<dbReference type="InterPro" id="IPR050191">
    <property type="entry name" value="ATP-dep_DNA_ligase"/>
</dbReference>
<dbReference type="AlphaFoldDB" id="A0A344LGV4"/>